<keyword evidence="2" id="KW-1185">Reference proteome</keyword>
<evidence type="ECO:0000313" key="2">
    <source>
        <dbReference type="Proteomes" id="UP001222325"/>
    </source>
</evidence>
<evidence type="ECO:0000313" key="1">
    <source>
        <dbReference type="EMBL" id="KAJ7091888.1"/>
    </source>
</evidence>
<gene>
    <name evidence="1" type="ORF">B0H15DRAFT_834402</name>
</gene>
<protein>
    <submittedName>
        <fullName evidence="1">Uncharacterized protein</fullName>
    </submittedName>
</protein>
<proteinExistence type="predicted"/>
<reference evidence="1" key="1">
    <citation type="submission" date="2023-03" db="EMBL/GenBank/DDBJ databases">
        <title>Massive genome expansion in bonnet fungi (Mycena s.s.) driven by repeated elements and novel gene families across ecological guilds.</title>
        <authorList>
            <consortium name="Lawrence Berkeley National Laboratory"/>
            <person name="Harder C.B."/>
            <person name="Miyauchi S."/>
            <person name="Viragh M."/>
            <person name="Kuo A."/>
            <person name="Thoen E."/>
            <person name="Andreopoulos B."/>
            <person name="Lu D."/>
            <person name="Skrede I."/>
            <person name="Drula E."/>
            <person name="Henrissat B."/>
            <person name="Morin E."/>
            <person name="Kohler A."/>
            <person name="Barry K."/>
            <person name="LaButti K."/>
            <person name="Morin E."/>
            <person name="Salamov A."/>
            <person name="Lipzen A."/>
            <person name="Mereny Z."/>
            <person name="Hegedus B."/>
            <person name="Baldrian P."/>
            <person name="Stursova M."/>
            <person name="Weitz H."/>
            <person name="Taylor A."/>
            <person name="Grigoriev I.V."/>
            <person name="Nagy L.G."/>
            <person name="Martin F."/>
            <person name="Kauserud H."/>
        </authorList>
    </citation>
    <scope>NUCLEOTIDE SEQUENCE</scope>
    <source>
        <strain evidence="1">CBHHK173m</strain>
    </source>
</reference>
<dbReference type="AlphaFoldDB" id="A0AAD6XTG9"/>
<dbReference type="Proteomes" id="UP001222325">
    <property type="component" value="Unassembled WGS sequence"/>
</dbReference>
<sequence>MSFSGKHRKRTVVAWLILQGVVPGLQQRKQICMTIFYRDPPHGLQADWRQSRPGHVRVYSERHLVHSRNRRHLSDRL</sequence>
<organism evidence="1 2">
    <name type="scientific">Mycena belliarum</name>
    <dbReference type="NCBI Taxonomy" id="1033014"/>
    <lineage>
        <taxon>Eukaryota</taxon>
        <taxon>Fungi</taxon>
        <taxon>Dikarya</taxon>
        <taxon>Basidiomycota</taxon>
        <taxon>Agaricomycotina</taxon>
        <taxon>Agaricomycetes</taxon>
        <taxon>Agaricomycetidae</taxon>
        <taxon>Agaricales</taxon>
        <taxon>Marasmiineae</taxon>
        <taxon>Mycenaceae</taxon>
        <taxon>Mycena</taxon>
    </lineage>
</organism>
<dbReference type="EMBL" id="JARJCN010000019">
    <property type="protein sequence ID" value="KAJ7091888.1"/>
    <property type="molecule type" value="Genomic_DNA"/>
</dbReference>
<comment type="caution">
    <text evidence="1">The sequence shown here is derived from an EMBL/GenBank/DDBJ whole genome shotgun (WGS) entry which is preliminary data.</text>
</comment>
<accession>A0AAD6XTG9</accession>
<name>A0AAD6XTG9_9AGAR</name>